<evidence type="ECO:0000313" key="1">
    <source>
        <dbReference type="EMBL" id="JAD29191.1"/>
    </source>
</evidence>
<sequence>MPPSSVCPPAPLVIGRSYLRRHARHRHLLAPVLELLRSWVWRSKRRQHREASCWLSRRNHLQRSLCHQ</sequence>
<proteinExistence type="predicted"/>
<name>A0A0A8YS23_ARUDO</name>
<organism evidence="1">
    <name type="scientific">Arundo donax</name>
    <name type="common">Giant reed</name>
    <name type="synonym">Donax arundinaceus</name>
    <dbReference type="NCBI Taxonomy" id="35708"/>
    <lineage>
        <taxon>Eukaryota</taxon>
        <taxon>Viridiplantae</taxon>
        <taxon>Streptophyta</taxon>
        <taxon>Embryophyta</taxon>
        <taxon>Tracheophyta</taxon>
        <taxon>Spermatophyta</taxon>
        <taxon>Magnoliopsida</taxon>
        <taxon>Liliopsida</taxon>
        <taxon>Poales</taxon>
        <taxon>Poaceae</taxon>
        <taxon>PACMAD clade</taxon>
        <taxon>Arundinoideae</taxon>
        <taxon>Arundineae</taxon>
        <taxon>Arundo</taxon>
    </lineage>
</organism>
<accession>A0A0A8YS23</accession>
<reference evidence="1" key="1">
    <citation type="submission" date="2014-09" db="EMBL/GenBank/DDBJ databases">
        <authorList>
            <person name="Magalhaes I.L.F."/>
            <person name="Oliveira U."/>
            <person name="Santos F.R."/>
            <person name="Vidigal T.H.D.A."/>
            <person name="Brescovit A.D."/>
            <person name="Santos A.J."/>
        </authorList>
    </citation>
    <scope>NUCLEOTIDE SEQUENCE</scope>
    <source>
        <tissue evidence="1">Shoot tissue taken approximately 20 cm above the soil surface</tissue>
    </source>
</reference>
<dbReference type="EMBL" id="GBRH01268704">
    <property type="protein sequence ID" value="JAD29191.1"/>
    <property type="molecule type" value="Transcribed_RNA"/>
</dbReference>
<dbReference type="AlphaFoldDB" id="A0A0A8YS23"/>
<reference evidence="1" key="2">
    <citation type="journal article" date="2015" name="Data Brief">
        <title>Shoot transcriptome of the giant reed, Arundo donax.</title>
        <authorList>
            <person name="Barrero R.A."/>
            <person name="Guerrero F.D."/>
            <person name="Moolhuijzen P."/>
            <person name="Goolsby J.A."/>
            <person name="Tidwell J."/>
            <person name="Bellgard S.E."/>
            <person name="Bellgard M.I."/>
        </authorList>
    </citation>
    <scope>NUCLEOTIDE SEQUENCE</scope>
    <source>
        <tissue evidence="1">Shoot tissue taken approximately 20 cm above the soil surface</tissue>
    </source>
</reference>
<protein>
    <submittedName>
        <fullName evidence="1">Uncharacterized protein</fullName>
    </submittedName>
</protein>